<evidence type="ECO:0000313" key="4">
    <source>
        <dbReference type="Proteomes" id="UP001163115"/>
    </source>
</evidence>
<dbReference type="EMBL" id="CP113524">
    <property type="protein sequence ID" value="WAJ23866.1"/>
    <property type="molecule type" value="Genomic_DNA"/>
</dbReference>
<proteinExistence type="predicted"/>
<keyword evidence="1" id="KW-0812">Transmembrane</keyword>
<feature type="transmembrane region" description="Helical" evidence="1">
    <location>
        <begin position="192"/>
        <end position="211"/>
    </location>
</feature>
<feature type="transmembrane region" description="Helical" evidence="1">
    <location>
        <begin position="72"/>
        <end position="91"/>
    </location>
</feature>
<evidence type="ECO:0000256" key="1">
    <source>
        <dbReference type="SAM" id="Phobius"/>
    </source>
</evidence>
<dbReference type="Pfam" id="PF02517">
    <property type="entry name" value="Rce1-like"/>
    <property type="match status" value="1"/>
</dbReference>
<evidence type="ECO:0000313" key="3">
    <source>
        <dbReference type="EMBL" id="WAJ23866.1"/>
    </source>
</evidence>
<dbReference type="PANTHER" id="PTHR39430">
    <property type="entry name" value="MEMBRANE-ASSOCIATED PROTEASE-RELATED"/>
    <property type="match status" value="1"/>
</dbReference>
<organism evidence="3 4">
    <name type="scientific">Lacrimispora xylanolytica</name>
    <dbReference type="NCBI Taxonomy" id="29375"/>
    <lineage>
        <taxon>Bacteria</taxon>
        <taxon>Bacillati</taxon>
        <taxon>Bacillota</taxon>
        <taxon>Clostridia</taxon>
        <taxon>Lachnospirales</taxon>
        <taxon>Lachnospiraceae</taxon>
        <taxon>Lacrimispora</taxon>
    </lineage>
</organism>
<feature type="transmembrane region" description="Helical" evidence="1">
    <location>
        <begin position="162"/>
        <end position="180"/>
    </location>
</feature>
<dbReference type="PANTHER" id="PTHR39430:SF1">
    <property type="entry name" value="PROTEASE"/>
    <property type="match status" value="1"/>
</dbReference>
<gene>
    <name evidence="3" type="ORF">OW255_20340</name>
</gene>
<accession>A0ABY7ABC6</accession>
<sequence length="284" mass="31945">MKDGLTKNPVKCILVIYMICFLFRILEYMVIRTDYSIFGEAFLHKLTGIIILALTLRYFSLSWSSVGFTSKLVVRYLLYGLTLGAAVYLAAYGSEILIQQLNGNNPELQIYVTSYGIHGNTRIQTGLLFFIFCVVGNIINVIMEEGIFRGLFIRMLETRCTFLKAAFISSILFGFWHIAAPMRSLLDGEISGTGMILSAIMLILTTGITGVKFCLLTKITGSLWMAMADHFFNNTIINLLHITTSSGIDEMQVIRISIAQTVSFLIVLFIYIKSRANQKITFRT</sequence>
<keyword evidence="1" id="KW-0472">Membrane</keyword>
<dbReference type="InterPro" id="IPR003675">
    <property type="entry name" value="Rce1/LyrA-like_dom"/>
</dbReference>
<keyword evidence="1" id="KW-1133">Transmembrane helix</keyword>
<dbReference type="RefSeq" id="WP_268115161.1">
    <property type="nucleotide sequence ID" value="NZ_CP113524.1"/>
</dbReference>
<dbReference type="Proteomes" id="UP001163115">
    <property type="component" value="Chromosome"/>
</dbReference>
<feature type="transmembrane region" description="Helical" evidence="1">
    <location>
        <begin position="42"/>
        <end position="60"/>
    </location>
</feature>
<name>A0ABY7ABC6_9FIRM</name>
<protein>
    <submittedName>
        <fullName evidence="3">Type II CAAX endopeptidase family protein</fullName>
    </submittedName>
</protein>
<evidence type="ECO:0000259" key="2">
    <source>
        <dbReference type="Pfam" id="PF02517"/>
    </source>
</evidence>
<feature type="domain" description="CAAX prenyl protease 2/Lysostaphin resistance protein A-like" evidence="2">
    <location>
        <begin position="129"/>
        <end position="236"/>
    </location>
</feature>
<feature type="transmembrane region" description="Helical" evidence="1">
    <location>
        <begin position="223"/>
        <end position="242"/>
    </location>
</feature>
<feature type="transmembrane region" description="Helical" evidence="1">
    <location>
        <begin position="123"/>
        <end position="142"/>
    </location>
</feature>
<feature type="transmembrane region" description="Helical" evidence="1">
    <location>
        <begin position="12"/>
        <end position="30"/>
    </location>
</feature>
<reference evidence="3" key="1">
    <citation type="submission" date="2022-11" db="EMBL/GenBank/DDBJ databases">
        <title>Lacrimispora xylanolytica sy1, complete genome.</title>
        <authorList>
            <person name="Choi S."/>
        </authorList>
    </citation>
    <scope>NUCLEOTIDE SEQUENCE</scope>
    <source>
        <strain evidence="3">Sy1</strain>
    </source>
</reference>
<feature type="transmembrane region" description="Helical" evidence="1">
    <location>
        <begin position="254"/>
        <end position="272"/>
    </location>
</feature>
<keyword evidence="4" id="KW-1185">Reference proteome</keyword>